<evidence type="ECO:0000313" key="2">
    <source>
        <dbReference type="EMBL" id="QTL97019.1"/>
    </source>
</evidence>
<keyword evidence="1" id="KW-0175">Coiled coil</keyword>
<keyword evidence="3" id="KW-1185">Reference proteome</keyword>
<organism evidence="2 3">
    <name type="scientific">Iocasia fonsfrigidae</name>
    <dbReference type="NCBI Taxonomy" id="2682810"/>
    <lineage>
        <taxon>Bacteria</taxon>
        <taxon>Bacillati</taxon>
        <taxon>Bacillota</taxon>
        <taxon>Clostridia</taxon>
        <taxon>Halanaerobiales</taxon>
        <taxon>Halanaerobiaceae</taxon>
        <taxon>Iocasia</taxon>
    </lineage>
</organism>
<reference evidence="2" key="1">
    <citation type="submission" date="2019-12" db="EMBL/GenBank/DDBJ databases">
        <authorList>
            <person name="zhang j."/>
            <person name="sun C.M."/>
        </authorList>
    </citation>
    <scope>NUCLEOTIDE SEQUENCE</scope>
    <source>
        <strain evidence="2">NS-1</strain>
    </source>
</reference>
<dbReference type="EMBL" id="CP046640">
    <property type="protein sequence ID" value="QTL97019.1"/>
    <property type="molecule type" value="Genomic_DNA"/>
</dbReference>
<dbReference type="KEGG" id="ifn:GM661_03015"/>
<accession>A0A8A7KCB1</accession>
<dbReference type="Gene3D" id="3.55.50.10">
    <property type="entry name" value="Baseplate protein-like domains"/>
    <property type="match status" value="1"/>
</dbReference>
<evidence type="ECO:0000313" key="3">
    <source>
        <dbReference type="Proteomes" id="UP000665020"/>
    </source>
</evidence>
<dbReference type="SUPFAM" id="SSF69279">
    <property type="entry name" value="Phage tail proteins"/>
    <property type="match status" value="1"/>
</dbReference>
<name>A0A8A7KCB1_9FIRM</name>
<sequence>MSGEQNLVLEKLFGMDCERELVDLIEELELSGEGELKSRSDKYETEKKIIITYEFTNKQDKNTALCIAAGLPNAHFDEAVVIYGEEIEQYGDEYIYQLEGHALAGSLVQYLGLISEGAGLNYQAKTYNSLGLENCLKFRGNEFFGYKLGLLQHIDNIVNQKESYKMNSMSLFLSALIDEGVIKYSEGEAGDYGNISSEFRKKGDERLDTNKIKGVLKKIVIEKLEKTEEEAKNLVDENFNPRIIERKMNLINNYKKYNERKEEDERIINYILSDNILAGLYQHAGIRHIIDIDFQAGRSSDELCYLLKILEEDNIDDLLESSGDLFTPFVLLTEEDNNRELINRFKKKPQLGEITNRINNEYLKALIKDIVLDIKAVDKNLIKEIFKISQRKNRTEIQEIVEDRLYYSMKERGIIKEDELHYHSYLLEQEPELFAKMKKTYPLDRAVIKQFEKMRTAEITALWEWKLSTDGIFLILGNIDSEEVIKYHSSTGVFNNQREEIKLELDQPSQNKIYGSHGKPANYQKIYDHDYHYKEEGAYNFSSKQGVGFIILSTHKNPEQGIKIDGRDISGQYEEKDREEANIGGRTKTLRDTYFGENIILRDKKTTYGQLSGDLVYIYGPQKEDELIIEGFQNGDYGITLREKVRQPEDDKQPVTYTAYHKVRFDCVEFVDLKEMVIEKSIYEHSRVKIAGVIKDENAEKYRDYLEKEADPRIIITYDDDDSKILFKGIINDYNIDYKYFNYYLELWAVSYTILLDRERHTRVYQNQGTSYNQVCQKLSTANEKFNINFARSSAGEVPLVSEQYPLVLQHKETDWEFINRIASYLDQVLIVDDTKDDNETINIQLGFHSAQAVELNNDNWAKCKDTGPKNIIYQYYKVYQHEHFRSDHVFEVGKKVKLIIDHKNNTTVEMGMIKNKIYLQKGILYSELTLAREENIKILNKQRKFLMEGRSYRAEVREVNQKHQAQVSFIDIEDDYQTDKALWFPIDKPYTAAYSSPDIGDIVDIYFRNKNEKYATLKSSTTDEAREIEQNPADKTIRIPGGYIIKLNNGSIYIASPEEEAVLEITAEEIKMTSSDNQAVIKKGEIELKNEKGYGKLSKTGSEIGFGKKKVEINNGKVKFI</sequence>
<evidence type="ECO:0000256" key="1">
    <source>
        <dbReference type="SAM" id="Coils"/>
    </source>
</evidence>
<protein>
    <submittedName>
        <fullName evidence="2">Uncharacterized protein</fullName>
    </submittedName>
</protein>
<dbReference type="AlphaFoldDB" id="A0A8A7KCB1"/>
<dbReference type="Proteomes" id="UP000665020">
    <property type="component" value="Chromosome"/>
</dbReference>
<proteinExistence type="predicted"/>
<gene>
    <name evidence="2" type="ORF">GM661_03015</name>
</gene>
<dbReference type="RefSeq" id="WP_230868683.1">
    <property type="nucleotide sequence ID" value="NZ_CP046640.1"/>
</dbReference>
<feature type="coiled-coil region" evidence="1">
    <location>
        <begin position="217"/>
        <end position="267"/>
    </location>
</feature>